<keyword evidence="3" id="KW-0378">Hydrolase</keyword>
<comment type="catalytic activity">
    <reaction evidence="5">
        <text>an epoxide + H2O = an ethanediol</text>
        <dbReference type="Rhea" id="RHEA:19037"/>
        <dbReference type="ChEBI" id="CHEBI:15377"/>
        <dbReference type="ChEBI" id="CHEBI:32955"/>
        <dbReference type="ChEBI" id="CHEBI:140594"/>
        <dbReference type="EC" id="3.3.2.10"/>
    </reaction>
    <physiologicalReaction direction="left-to-right" evidence="5">
        <dbReference type="Rhea" id="RHEA:19038"/>
    </physiologicalReaction>
</comment>
<evidence type="ECO:0000313" key="10">
    <source>
        <dbReference type="Proteomes" id="UP001418222"/>
    </source>
</evidence>
<dbReference type="PRINTS" id="PR00412">
    <property type="entry name" value="EPOXHYDRLASE"/>
</dbReference>
<dbReference type="AlphaFoldDB" id="A0AAP0BQ62"/>
<feature type="domain" description="AB hydrolase-1" evidence="8">
    <location>
        <begin position="26"/>
        <end position="135"/>
    </location>
</feature>
<evidence type="ECO:0000256" key="1">
    <source>
        <dbReference type="ARBA" id="ARBA00004721"/>
    </source>
</evidence>
<comment type="caution">
    <text evidence="9">The sequence shown here is derived from an EMBL/GenBank/DDBJ whole genome shotgun (WGS) entry which is preliminary data.</text>
</comment>
<dbReference type="InterPro" id="IPR029058">
    <property type="entry name" value="AB_hydrolase_fold"/>
</dbReference>
<proteinExistence type="inferred from homology"/>
<dbReference type="Proteomes" id="UP001418222">
    <property type="component" value="Unassembled WGS sequence"/>
</dbReference>
<organism evidence="9 10">
    <name type="scientific">Platanthera zijinensis</name>
    <dbReference type="NCBI Taxonomy" id="2320716"/>
    <lineage>
        <taxon>Eukaryota</taxon>
        <taxon>Viridiplantae</taxon>
        <taxon>Streptophyta</taxon>
        <taxon>Embryophyta</taxon>
        <taxon>Tracheophyta</taxon>
        <taxon>Spermatophyta</taxon>
        <taxon>Magnoliopsida</taxon>
        <taxon>Liliopsida</taxon>
        <taxon>Asparagales</taxon>
        <taxon>Orchidaceae</taxon>
        <taxon>Orchidoideae</taxon>
        <taxon>Orchideae</taxon>
        <taxon>Orchidinae</taxon>
        <taxon>Platanthera</taxon>
    </lineage>
</organism>
<comment type="catalytic activity">
    <reaction evidence="7">
        <text>(24S)-24,25-epoxycucurbitadienol + H2O = (24R)-24,25-dihydroxycucurbitadienol</text>
        <dbReference type="Rhea" id="RHEA:81855"/>
        <dbReference type="ChEBI" id="CHEBI:15377"/>
        <dbReference type="ChEBI" id="CHEBI:229949"/>
        <dbReference type="ChEBI" id="CHEBI:229950"/>
    </reaction>
    <physiologicalReaction direction="left-to-right" evidence="7">
        <dbReference type="Rhea" id="RHEA:81856"/>
    </physiologicalReaction>
</comment>
<evidence type="ECO:0000313" key="9">
    <source>
        <dbReference type="EMBL" id="KAK8946445.1"/>
    </source>
</evidence>
<comment type="similarity">
    <text evidence="4">Belongs to the AB hydrolase superfamily. Epoxide hydrolase family.</text>
</comment>
<evidence type="ECO:0000256" key="5">
    <source>
        <dbReference type="ARBA" id="ARBA00051067"/>
    </source>
</evidence>
<dbReference type="SUPFAM" id="SSF53474">
    <property type="entry name" value="alpha/beta-Hydrolases"/>
    <property type="match status" value="1"/>
</dbReference>
<evidence type="ECO:0000259" key="8">
    <source>
        <dbReference type="Pfam" id="PF00561"/>
    </source>
</evidence>
<gene>
    <name evidence="9" type="ORF">KSP39_PZI006836</name>
</gene>
<evidence type="ECO:0000256" key="6">
    <source>
        <dbReference type="ARBA" id="ARBA00058358"/>
    </source>
</evidence>
<comment type="function">
    <text evidence="6">Epoxide hydrolase involved in the biosynthesis of cucurbitacin and mogroside tetracyclic triterpene natural products (e.g. siamenoside I and mogrosides IV, V and VI). Cucurbitacins have cytotoxic properties and exhibit deterrent taste as a defense barrier against herbivores. Mogrosides are nonsugar highly oxygenated compounds used as high-intensity zero-calorie sweeteners; they also possess pharmacological properties such as regulating immunity, lowering blood sugar and lipid levels, protecting the liver, and acting as antioxidants and antitumor agents. Catalyzes the hydrolysis of aromatic epoxide-containing substrates, such as the conversion of 24,25-epoxycucurbitadienol to 24,25-dihydroxycucurbitadienol.</text>
</comment>
<dbReference type="PANTHER" id="PTHR43329">
    <property type="entry name" value="EPOXIDE HYDROLASE"/>
    <property type="match status" value="1"/>
</dbReference>
<dbReference type="GO" id="GO:0004301">
    <property type="term" value="F:epoxide hydrolase activity"/>
    <property type="evidence" value="ECO:0007669"/>
    <property type="project" value="UniProtKB-EC"/>
</dbReference>
<dbReference type="Pfam" id="PF00561">
    <property type="entry name" value="Abhydrolase_1"/>
    <property type="match status" value="1"/>
</dbReference>
<dbReference type="EMBL" id="JBBWWQ010000005">
    <property type="protein sequence ID" value="KAK8946445.1"/>
    <property type="molecule type" value="Genomic_DNA"/>
</dbReference>
<evidence type="ECO:0000256" key="7">
    <source>
        <dbReference type="ARBA" id="ARBA00093212"/>
    </source>
</evidence>
<name>A0AAP0BQ62_9ASPA</name>
<dbReference type="InterPro" id="IPR000639">
    <property type="entry name" value="Epox_hydrolase-like"/>
</dbReference>
<dbReference type="InterPro" id="IPR000073">
    <property type="entry name" value="AB_hydrolase_1"/>
</dbReference>
<dbReference type="FunFam" id="3.40.50.1820:FF:000161">
    <property type="entry name" value="Epoxide hydrolase"/>
    <property type="match status" value="1"/>
</dbReference>
<accession>A0AAP0BQ62</accession>
<dbReference type="EC" id="3.3.2.10" evidence="2"/>
<keyword evidence="10" id="KW-1185">Reference proteome</keyword>
<evidence type="ECO:0000256" key="3">
    <source>
        <dbReference type="ARBA" id="ARBA00022801"/>
    </source>
</evidence>
<comment type="pathway">
    <text evidence="1">Secondary metabolite biosynthesis; terpenoid biosynthesis.</text>
</comment>
<reference evidence="9 10" key="1">
    <citation type="journal article" date="2022" name="Nat. Plants">
        <title>Genomes of leafy and leafless Platanthera orchids illuminate the evolution of mycoheterotrophy.</title>
        <authorList>
            <person name="Li M.H."/>
            <person name="Liu K.W."/>
            <person name="Li Z."/>
            <person name="Lu H.C."/>
            <person name="Ye Q.L."/>
            <person name="Zhang D."/>
            <person name="Wang J.Y."/>
            <person name="Li Y.F."/>
            <person name="Zhong Z.M."/>
            <person name="Liu X."/>
            <person name="Yu X."/>
            <person name="Liu D.K."/>
            <person name="Tu X.D."/>
            <person name="Liu B."/>
            <person name="Hao Y."/>
            <person name="Liao X.Y."/>
            <person name="Jiang Y.T."/>
            <person name="Sun W.H."/>
            <person name="Chen J."/>
            <person name="Chen Y.Q."/>
            <person name="Ai Y."/>
            <person name="Zhai J.W."/>
            <person name="Wu S.S."/>
            <person name="Zhou Z."/>
            <person name="Hsiao Y.Y."/>
            <person name="Wu W.L."/>
            <person name="Chen Y.Y."/>
            <person name="Lin Y.F."/>
            <person name="Hsu J.L."/>
            <person name="Li C.Y."/>
            <person name="Wang Z.W."/>
            <person name="Zhao X."/>
            <person name="Zhong W.Y."/>
            <person name="Ma X.K."/>
            <person name="Ma L."/>
            <person name="Huang J."/>
            <person name="Chen G.Z."/>
            <person name="Huang M.Z."/>
            <person name="Huang L."/>
            <person name="Peng D.H."/>
            <person name="Luo Y.B."/>
            <person name="Zou S.Q."/>
            <person name="Chen S.P."/>
            <person name="Lan S."/>
            <person name="Tsai W.C."/>
            <person name="Van de Peer Y."/>
            <person name="Liu Z.J."/>
        </authorList>
    </citation>
    <scope>NUCLEOTIDE SEQUENCE [LARGE SCALE GENOMIC DNA]</scope>
    <source>
        <strain evidence="9">Lor287</strain>
    </source>
</reference>
<protein>
    <recommendedName>
        <fullName evidence="2">soluble epoxide hydrolase</fullName>
        <ecNumber evidence="2">3.3.2.10</ecNumber>
    </recommendedName>
</protein>
<evidence type="ECO:0000256" key="4">
    <source>
        <dbReference type="ARBA" id="ARBA00038334"/>
    </source>
</evidence>
<sequence>MDDGIAHRMVDVNGIRMHVAEKGEGPVVLLLHGFPELWYSWRHQIHGLAAAGFRAVAPDLRGFGDTDAPQGVAAYTMVHVVGDLVALILSLDQEQVFVVGHDWGALVAWALCSFRPDLVRALVNLSVPYRPRDPARRPLETLRALYGDDYYICTFQEPGRTESEFARIKTTVVIKKFLTYHDPAPVLVPKEHGFAAAPDKEITLPPWLTEEDINYFAIKFDKSGFTGGLNYYRALDLNWELTAPWGGLQIKVPVKFIVGDQDLTYASPGIVEYIHKGGFRKYCPLLEDVVVMEGVGHFINQEKPHDITNHIHDFFRRKLSSI</sequence>
<dbReference type="Gene3D" id="3.40.50.1820">
    <property type="entry name" value="alpha/beta hydrolase"/>
    <property type="match status" value="1"/>
</dbReference>
<evidence type="ECO:0000256" key="2">
    <source>
        <dbReference type="ARBA" id="ARBA00013006"/>
    </source>
</evidence>